<organism evidence="7 8">
    <name type="scientific">Salipaludibacillus neizhouensis</name>
    <dbReference type="NCBI Taxonomy" id="885475"/>
    <lineage>
        <taxon>Bacteria</taxon>
        <taxon>Bacillati</taxon>
        <taxon>Bacillota</taxon>
        <taxon>Bacilli</taxon>
        <taxon>Bacillales</taxon>
        <taxon>Bacillaceae</taxon>
    </lineage>
</organism>
<feature type="domain" description="Sodium/calcium exchanger membrane region" evidence="6">
    <location>
        <begin position="3"/>
        <end position="124"/>
    </location>
</feature>
<evidence type="ECO:0000256" key="4">
    <source>
        <dbReference type="ARBA" id="ARBA00023136"/>
    </source>
</evidence>
<dbReference type="RefSeq" id="WP_110935102.1">
    <property type="nucleotide sequence ID" value="NZ_KZ614146.1"/>
</dbReference>
<feature type="transmembrane region" description="Helical" evidence="5">
    <location>
        <begin position="215"/>
        <end position="238"/>
    </location>
</feature>
<dbReference type="InterPro" id="IPR004837">
    <property type="entry name" value="NaCa_Exmemb"/>
</dbReference>
<dbReference type="PANTHER" id="PTHR10846">
    <property type="entry name" value="SODIUM/POTASSIUM/CALCIUM EXCHANGER"/>
    <property type="match status" value="1"/>
</dbReference>
<feature type="domain" description="Sodium/calcium exchanger membrane region" evidence="6">
    <location>
        <begin position="183"/>
        <end position="331"/>
    </location>
</feature>
<dbReference type="OrthoDB" id="9794225at2"/>
<keyword evidence="2 5" id="KW-0812">Transmembrane</keyword>
<feature type="transmembrane region" description="Helical" evidence="5">
    <location>
        <begin position="183"/>
        <end position="203"/>
    </location>
</feature>
<keyword evidence="3 5" id="KW-1133">Transmembrane helix</keyword>
<sequence length="334" mass="35437">MMYILFIVAAVATVLSAVKLSTYADIIGERTSLGGMMVGTLLLAGATSLPELTTSITAIAVDNPDIAVSNVLGSNLFNLFILAILDLYYRKKQVLTYVDRGNITTAYMSFGLSAIIFISVMLPSGYHFMNIGIEMYLMVIFYIVGLKIIGKSNANSAVPETAASSEETEAYHTGAISLKKAKVGFVIAAAVIFISGSLLTIAGDAIAVSTGISSSFVGTFLIAGATSLPEVVTVLVAIQLANYNLAVGNILGSNLFNIMILVFADILYRQEAILTMVHPVTTFTVIALLGLNIIIIGGMLFARSKAVSLKNYYLPSSALVVAYLISSYIIFTLS</sequence>
<feature type="transmembrane region" description="Helical" evidence="5">
    <location>
        <begin position="312"/>
        <end position="331"/>
    </location>
</feature>
<feature type="transmembrane region" description="Helical" evidence="5">
    <location>
        <begin position="245"/>
        <end position="268"/>
    </location>
</feature>
<dbReference type="GO" id="GO:0005262">
    <property type="term" value="F:calcium channel activity"/>
    <property type="evidence" value="ECO:0007669"/>
    <property type="project" value="TreeGrafter"/>
</dbReference>
<dbReference type="InterPro" id="IPR004481">
    <property type="entry name" value="K/Na/Ca-exchanger"/>
</dbReference>
<dbReference type="Pfam" id="PF01699">
    <property type="entry name" value="Na_Ca_ex"/>
    <property type="match status" value="2"/>
</dbReference>
<comment type="caution">
    <text evidence="7">The sequence shown here is derived from an EMBL/GenBank/DDBJ whole genome shotgun (WGS) entry which is preliminary data.</text>
</comment>
<dbReference type="Proteomes" id="UP000281498">
    <property type="component" value="Unassembled WGS sequence"/>
</dbReference>
<dbReference type="InterPro" id="IPR044880">
    <property type="entry name" value="NCX_ion-bd_dom_sf"/>
</dbReference>
<evidence type="ECO:0000256" key="3">
    <source>
        <dbReference type="ARBA" id="ARBA00022989"/>
    </source>
</evidence>
<keyword evidence="4 5" id="KW-0472">Membrane</keyword>
<feature type="transmembrane region" description="Helical" evidence="5">
    <location>
        <begin position="128"/>
        <end position="149"/>
    </location>
</feature>
<evidence type="ECO:0000313" key="8">
    <source>
        <dbReference type="Proteomes" id="UP000281498"/>
    </source>
</evidence>
<keyword evidence="8" id="KW-1185">Reference proteome</keyword>
<accession>A0A3A9KSV8</accession>
<dbReference type="AlphaFoldDB" id="A0A3A9KSV8"/>
<evidence type="ECO:0000256" key="5">
    <source>
        <dbReference type="SAM" id="Phobius"/>
    </source>
</evidence>
<dbReference type="Gene3D" id="1.20.1420.30">
    <property type="entry name" value="NCX, central ion-binding region"/>
    <property type="match status" value="1"/>
</dbReference>
<dbReference type="GO" id="GO:0008273">
    <property type="term" value="F:calcium, potassium:sodium antiporter activity"/>
    <property type="evidence" value="ECO:0007669"/>
    <property type="project" value="TreeGrafter"/>
</dbReference>
<gene>
    <name evidence="7" type="ORF">CR203_10345</name>
</gene>
<dbReference type="GO" id="GO:0005886">
    <property type="term" value="C:plasma membrane"/>
    <property type="evidence" value="ECO:0007669"/>
    <property type="project" value="TreeGrafter"/>
</dbReference>
<protein>
    <submittedName>
        <fullName evidence="7">Cation transporter</fullName>
    </submittedName>
</protein>
<dbReference type="EMBL" id="PDOE01000003">
    <property type="protein sequence ID" value="RKL67736.1"/>
    <property type="molecule type" value="Genomic_DNA"/>
</dbReference>
<reference evidence="7 8" key="1">
    <citation type="submission" date="2017-10" db="EMBL/GenBank/DDBJ databases">
        <title>Bacillus sp. nov., a halophilic bacterium isolated from a Keqin Lake.</title>
        <authorList>
            <person name="Wang H."/>
        </authorList>
    </citation>
    <scope>NUCLEOTIDE SEQUENCE [LARGE SCALE GENOMIC DNA]</scope>
    <source>
        <strain evidence="7 8">KCTC 13187</strain>
    </source>
</reference>
<evidence type="ECO:0000256" key="2">
    <source>
        <dbReference type="ARBA" id="ARBA00022692"/>
    </source>
</evidence>
<feature type="transmembrane region" description="Helical" evidence="5">
    <location>
        <begin position="101"/>
        <end position="122"/>
    </location>
</feature>
<proteinExistence type="predicted"/>
<evidence type="ECO:0000256" key="1">
    <source>
        <dbReference type="ARBA" id="ARBA00004141"/>
    </source>
</evidence>
<evidence type="ECO:0000313" key="7">
    <source>
        <dbReference type="EMBL" id="RKL67736.1"/>
    </source>
</evidence>
<evidence type="ECO:0000259" key="6">
    <source>
        <dbReference type="Pfam" id="PF01699"/>
    </source>
</evidence>
<feature type="transmembrane region" description="Helical" evidence="5">
    <location>
        <begin position="280"/>
        <end position="300"/>
    </location>
</feature>
<feature type="transmembrane region" description="Helical" evidence="5">
    <location>
        <begin position="71"/>
        <end position="89"/>
    </location>
</feature>
<comment type="subcellular location">
    <subcellularLocation>
        <location evidence="1">Membrane</location>
        <topology evidence="1">Multi-pass membrane protein</topology>
    </subcellularLocation>
</comment>
<dbReference type="PANTHER" id="PTHR10846:SF8">
    <property type="entry name" value="INNER MEMBRANE PROTEIN YRBG"/>
    <property type="match status" value="1"/>
</dbReference>
<dbReference type="GO" id="GO:0006874">
    <property type="term" value="P:intracellular calcium ion homeostasis"/>
    <property type="evidence" value="ECO:0007669"/>
    <property type="project" value="TreeGrafter"/>
</dbReference>
<name>A0A3A9KSV8_9BACI</name>